<proteinExistence type="predicted"/>
<evidence type="ECO:0000313" key="1">
    <source>
        <dbReference type="EMBL" id="KKM80820.1"/>
    </source>
</evidence>
<reference evidence="1" key="1">
    <citation type="journal article" date="2015" name="Nature">
        <title>Complex archaea that bridge the gap between prokaryotes and eukaryotes.</title>
        <authorList>
            <person name="Spang A."/>
            <person name="Saw J.H."/>
            <person name="Jorgensen S.L."/>
            <person name="Zaremba-Niedzwiedzka K."/>
            <person name="Martijn J."/>
            <person name="Lind A.E."/>
            <person name="van Eijk R."/>
            <person name="Schleper C."/>
            <person name="Guy L."/>
            <person name="Ettema T.J."/>
        </authorList>
    </citation>
    <scope>NUCLEOTIDE SEQUENCE</scope>
</reference>
<organism evidence="1">
    <name type="scientific">marine sediment metagenome</name>
    <dbReference type="NCBI Taxonomy" id="412755"/>
    <lineage>
        <taxon>unclassified sequences</taxon>
        <taxon>metagenomes</taxon>
        <taxon>ecological metagenomes</taxon>
    </lineage>
</organism>
<dbReference type="EMBL" id="LAZR01008122">
    <property type="protein sequence ID" value="KKM80820.1"/>
    <property type="molecule type" value="Genomic_DNA"/>
</dbReference>
<comment type="caution">
    <text evidence="1">The sequence shown here is derived from an EMBL/GenBank/DDBJ whole genome shotgun (WGS) entry which is preliminary data.</text>
</comment>
<sequence length="117" mass="13202">MRDIQKSAKLRAPRWTGKLAKSIIVREIKKNTVMLTVNSPYGAFQELGFKPHYVELRRSTRSGHVVADWARTKGVKGQTGSIFVSKFKPFIRPALEMNLSRLSQKLTLAAGFAIKRS</sequence>
<dbReference type="AlphaFoldDB" id="A0A0F9MW25"/>
<gene>
    <name evidence="1" type="ORF">LCGC14_1335960</name>
</gene>
<dbReference type="InterPro" id="IPR010064">
    <property type="entry name" value="HK97-gp10_tail"/>
</dbReference>
<accession>A0A0F9MW25</accession>
<dbReference type="Pfam" id="PF04883">
    <property type="entry name" value="HK97-gp10_like"/>
    <property type="match status" value="1"/>
</dbReference>
<name>A0A0F9MW25_9ZZZZ</name>
<protein>
    <submittedName>
        <fullName evidence="1">Uncharacterized protein</fullName>
    </submittedName>
</protein>